<evidence type="ECO:0000313" key="2">
    <source>
        <dbReference type="Proteomes" id="UP000026961"/>
    </source>
</evidence>
<dbReference type="HOGENOM" id="CLU_2798488_0_0_1"/>
<sequence length="81" mass="8801">MASPFPVVDKLFRQIRFLLVHDAYEAAEEQLGDAHEVGKEQIGLIDRMGKICLGRLGLPMASCSRGGQKAFSQADSCSACM</sequence>
<keyword evidence="2" id="KW-1185">Reference proteome</keyword>
<proteinExistence type="predicted"/>
<dbReference type="AlphaFoldDB" id="A0A0E0BPP8"/>
<evidence type="ECO:0000313" key="1">
    <source>
        <dbReference type="EnsemblPlants" id="OGLUM12G05290.1"/>
    </source>
</evidence>
<dbReference type="Gramene" id="OGLUM12G05290.1">
    <property type="protein sequence ID" value="OGLUM12G05290.1"/>
    <property type="gene ID" value="OGLUM12G05290"/>
</dbReference>
<protein>
    <submittedName>
        <fullName evidence="1">Uncharacterized protein</fullName>
    </submittedName>
</protein>
<organism evidence="1">
    <name type="scientific">Oryza glumipatula</name>
    <dbReference type="NCBI Taxonomy" id="40148"/>
    <lineage>
        <taxon>Eukaryota</taxon>
        <taxon>Viridiplantae</taxon>
        <taxon>Streptophyta</taxon>
        <taxon>Embryophyta</taxon>
        <taxon>Tracheophyta</taxon>
        <taxon>Spermatophyta</taxon>
        <taxon>Magnoliopsida</taxon>
        <taxon>Liliopsida</taxon>
        <taxon>Poales</taxon>
        <taxon>Poaceae</taxon>
        <taxon>BOP clade</taxon>
        <taxon>Oryzoideae</taxon>
        <taxon>Oryzeae</taxon>
        <taxon>Oryzinae</taxon>
        <taxon>Oryza</taxon>
    </lineage>
</organism>
<dbReference type="EnsemblPlants" id="OGLUM12G05290.1">
    <property type="protein sequence ID" value="OGLUM12G05290.1"/>
    <property type="gene ID" value="OGLUM12G05290"/>
</dbReference>
<name>A0A0E0BPP8_9ORYZ</name>
<reference evidence="1" key="2">
    <citation type="submission" date="2018-05" db="EMBL/GenBank/DDBJ databases">
        <title>OgluRS3 (Oryza glumaepatula Reference Sequence Version 3).</title>
        <authorList>
            <person name="Zhang J."/>
            <person name="Kudrna D."/>
            <person name="Lee S."/>
            <person name="Talag J."/>
            <person name="Welchert J."/>
            <person name="Wing R.A."/>
        </authorList>
    </citation>
    <scope>NUCLEOTIDE SEQUENCE [LARGE SCALE GENOMIC DNA]</scope>
</reference>
<accession>A0A0E0BPP8</accession>
<reference evidence="1" key="1">
    <citation type="submission" date="2015-04" db="UniProtKB">
        <authorList>
            <consortium name="EnsemblPlants"/>
        </authorList>
    </citation>
    <scope>IDENTIFICATION</scope>
</reference>
<dbReference type="Proteomes" id="UP000026961">
    <property type="component" value="Chromosome 12"/>
</dbReference>